<keyword evidence="3" id="KW-0245">EGF-like domain</keyword>
<dbReference type="PROSITE" id="PS50011">
    <property type="entry name" value="PROTEIN_KINASE_DOM"/>
    <property type="match status" value="1"/>
</dbReference>
<dbReference type="GO" id="GO:0007166">
    <property type="term" value="P:cell surface receptor signaling pathway"/>
    <property type="evidence" value="ECO:0007669"/>
    <property type="project" value="InterPro"/>
</dbReference>
<evidence type="ECO:0000256" key="4">
    <source>
        <dbReference type="ARBA" id="ARBA00022679"/>
    </source>
</evidence>
<dbReference type="SMART" id="SM00220">
    <property type="entry name" value="S_TKc"/>
    <property type="match status" value="1"/>
</dbReference>
<evidence type="ECO:0000256" key="3">
    <source>
        <dbReference type="ARBA" id="ARBA00022536"/>
    </source>
</evidence>
<name>M8A6H4_TRIUA</name>
<evidence type="ECO:0000256" key="12">
    <source>
        <dbReference type="ARBA" id="ARBA00023157"/>
    </source>
</evidence>
<evidence type="ECO:0000256" key="5">
    <source>
        <dbReference type="ARBA" id="ARBA00022692"/>
    </source>
</evidence>
<dbReference type="InterPro" id="IPR011009">
    <property type="entry name" value="Kinase-like_dom_sf"/>
</dbReference>
<dbReference type="InterPro" id="IPR008271">
    <property type="entry name" value="Ser/Thr_kinase_AS"/>
</dbReference>
<dbReference type="FunFam" id="1.10.510.10:FF:000084">
    <property type="entry name" value="Wall-associated receptor kinase 2"/>
    <property type="match status" value="1"/>
</dbReference>
<keyword evidence="11" id="KW-0472">Membrane</keyword>
<keyword evidence="2" id="KW-0723">Serine/threonine-protein kinase</keyword>
<dbReference type="SMART" id="SM00179">
    <property type="entry name" value="EGF_CA"/>
    <property type="match status" value="1"/>
</dbReference>
<dbReference type="PANTHER" id="PTHR27005:SF283">
    <property type="entry name" value="OS02G0633066 PROTEIN"/>
    <property type="match status" value="1"/>
</dbReference>
<dbReference type="GO" id="GO:0004674">
    <property type="term" value="F:protein serine/threonine kinase activity"/>
    <property type="evidence" value="ECO:0007669"/>
    <property type="project" value="UniProtKB-KW"/>
</dbReference>
<dbReference type="InterPro" id="IPR000719">
    <property type="entry name" value="Prot_kinase_dom"/>
</dbReference>
<evidence type="ECO:0000256" key="10">
    <source>
        <dbReference type="ARBA" id="ARBA00022989"/>
    </source>
</evidence>
<dbReference type="InterPro" id="IPR001881">
    <property type="entry name" value="EGF-like_Ca-bd_dom"/>
</dbReference>
<dbReference type="SUPFAM" id="SSF56112">
    <property type="entry name" value="Protein kinase-like (PK-like)"/>
    <property type="match status" value="1"/>
</dbReference>
<dbReference type="eggNOG" id="ENOG502SJK0">
    <property type="taxonomic scope" value="Eukaryota"/>
</dbReference>
<keyword evidence="8 13" id="KW-0418">Kinase</keyword>
<dbReference type="Pfam" id="PF00069">
    <property type="entry name" value="Pkinase"/>
    <property type="match status" value="1"/>
</dbReference>
<keyword evidence="12" id="KW-1015">Disulfide bond</keyword>
<dbReference type="GO" id="GO:0005886">
    <property type="term" value="C:plasma membrane"/>
    <property type="evidence" value="ECO:0007669"/>
    <property type="project" value="TreeGrafter"/>
</dbReference>
<dbReference type="PROSITE" id="PS00108">
    <property type="entry name" value="PROTEIN_KINASE_ST"/>
    <property type="match status" value="1"/>
</dbReference>
<gene>
    <name evidence="13" type="ORF">TRIUR3_13220</name>
</gene>
<organism evidence="13">
    <name type="scientific">Triticum urartu</name>
    <name type="common">Red wild einkorn</name>
    <name type="synonym">Crithodium urartu</name>
    <dbReference type="NCBI Taxonomy" id="4572"/>
    <lineage>
        <taxon>Eukaryota</taxon>
        <taxon>Viridiplantae</taxon>
        <taxon>Streptophyta</taxon>
        <taxon>Embryophyta</taxon>
        <taxon>Tracheophyta</taxon>
        <taxon>Spermatophyta</taxon>
        <taxon>Magnoliopsida</taxon>
        <taxon>Liliopsida</taxon>
        <taxon>Poales</taxon>
        <taxon>Poaceae</taxon>
        <taxon>BOP clade</taxon>
        <taxon>Pooideae</taxon>
        <taxon>Triticodae</taxon>
        <taxon>Triticeae</taxon>
        <taxon>Triticinae</taxon>
        <taxon>Triticum</taxon>
    </lineage>
</organism>
<dbReference type="CDD" id="cd00054">
    <property type="entry name" value="EGF_CA"/>
    <property type="match status" value="1"/>
</dbReference>
<evidence type="ECO:0000256" key="7">
    <source>
        <dbReference type="ARBA" id="ARBA00022741"/>
    </source>
</evidence>
<evidence type="ECO:0000256" key="8">
    <source>
        <dbReference type="ARBA" id="ARBA00022777"/>
    </source>
</evidence>
<dbReference type="PROSITE" id="PS01187">
    <property type="entry name" value="EGF_CA"/>
    <property type="match status" value="1"/>
</dbReference>
<evidence type="ECO:0000256" key="6">
    <source>
        <dbReference type="ARBA" id="ARBA00022729"/>
    </source>
</evidence>
<dbReference type="SMART" id="SM00181">
    <property type="entry name" value="EGF"/>
    <property type="match status" value="2"/>
</dbReference>
<dbReference type="OMA" id="MPYAHAM"/>
<keyword evidence="13" id="KW-0675">Receptor</keyword>
<dbReference type="Gene3D" id="2.10.25.10">
    <property type="entry name" value="Laminin"/>
    <property type="match status" value="2"/>
</dbReference>
<dbReference type="InterPro" id="IPR018097">
    <property type="entry name" value="EGF_Ca-bd_CS"/>
</dbReference>
<dbReference type="InterPro" id="IPR045274">
    <property type="entry name" value="WAK-like"/>
</dbReference>
<keyword evidence="10" id="KW-1133">Transmembrane helix</keyword>
<dbReference type="SUPFAM" id="SSF57184">
    <property type="entry name" value="Growth factor receptor domain"/>
    <property type="match status" value="1"/>
</dbReference>
<dbReference type="PANTHER" id="PTHR27005">
    <property type="entry name" value="WALL-ASSOCIATED RECEPTOR KINASE-LIKE 21"/>
    <property type="match status" value="1"/>
</dbReference>
<evidence type="ECO:0000256" key="1">
    <source>
        <dbReference type="ARBA" id="ARBA00004479"/>
    </source>
</evidence>
<dbReference type="AlphaFoldDB" id="M8A6H4"/>
<keyword evidence="7" id="KW-0547">Nucleotide-binding</keyword>
<dbReference type="GO" id="GO:0005509">
    <property type="term" value="F:calcium ion binding"/>
    <property type="evidence" value="ECO:0007669"/>
    <property type="project" value="InterPro"/>
</dbReference>
<comment type="subcellular location">
    <subcellularLocation>
        <location evidence="1">Membrane</location>
        <topology evidence="1">Single-pass type I membrane protein</topology>
    </subcellularLocation>
</comment>
<keyword evidence="9" id="KW-0067">ATP-binding</keyword>
<evidence type="ECO:0000313" key="13">
    <source>
        <dbReference type="EMBL" id="EMS56019.1"/>
    </source>
</evidence>
<dbReference type="STRING" id="4572.M8A6H4"/>
<dbReference type="InterPro" id="IPR009030">
    <property type="entry name" value="Growth_fac_rcpt_cys_sf"/>
</dbReference>
<protein>
    <submittedName>
        <fullName evidence="13">Wall-associated receptor kinase 5</fullName>
    </submittedName>
</protein>
<dbReference type="EMBL" id="KD163921">
    <property type="protein sequence ID" value="EMS56019.1"/>
    <property type="molecule type" value="Genomic_DNA"/>
</dbReference>
<accession>M8A6H4</accession>
<keyword evidence="5" id="KW-0812">Transmembrane</keyword>
<dbReference type="InterPro" id="IPR000742">
    <property type="entry name" value="EGF"/>
</dbReference>
<sequence>MWWVAANTTCAVAMSRQKQDIYACRSVNSTCLDVTYGNVMTQLGYRCTCLQGYEGNPYAVDGCKDINECLLPRKCNGTCENYPGGFSCKACTHGEEFDATKGTCVIPAKRHIPTSGIAIGIGCGIGVLLIAFGITMLIKKWKRDKLDGIRRANFKKNKGLLLEQLILDQNATDTTKIFSLEELEKATNNFDRSRILGKGGQGEVYKGIVSDQRVVAIKRSKVVNQHEIEQFINEVAILSQIIHCNVVKLLGCLETEVPLLVYEFISNGTLYNLLHNSASGISWDERVRIALETATALAYLHSAAAVSIFHRDIKSANILLDDSLTTKVADFDISKSLPIGQTRVKTAVQGTFGYLDPEYLKTQQLTGKSDVYSFGVLLVEIFTRKKPFYYNEHDEVQKLPDNFREAVHLGDLMDIIDPQLVEVTGEEIDAIASIAISCLSDRGEERPVMGDVQMRLQLIQSKRLRKRQIFTRDDEEIEPSLCPNIGTSRAKSSSINRRFSGEQDMSSTMPR</sequence>
<keyword evidence="4" id="KW-0808">Transferase</keyword>
<keyword evidence="6" id="KW-0732">Signal</keyword>
<reference evidence="13" key="1">
    <citation type="journal article" date="2013" name="Nature">
        <title>Draft genome of the wheat A-genome progenitor Triticum urartu.</title>
        <authorList>
            <person name="Ling H.Q."/>
            <person name="Zhao S."/>
            <person name="Liu D."/>
            <person name="Wang J."/>
            <person name="Sun H."/>
            <person name="Zhang C."/>
            <person name="Fan H."/>
            <person name="Li D."/>
            <person name="Dong L."/>
            <person name="Tao Y."/>
            <person name="Gao C."/>
            <person name="Wu H."/>
            <person name="Li Y."/>
            <person name="Cui Y."/>
            <person name="Guo X."/>
            <person name="Zheng S."/>
            <person name="Wang B."/>
            <person name="Yu K."/>
            <person name="Liang Q."/>
            <person name="Yang W."/>
            <person name="Lou X."/>
            <person name="Chen J."/>
            <person name="Feng M."/>
            <person name="Jian J."/>
            <person name="Zhang X."/>
            <person name="Luo G."/>
            <person name="Jiang Y."/>
            <person name="Liu J."/>
            <person name="Wang Z."/>
            <person name="Sha Y."/>
            <person name="Zhang B."/>
            <person name="Wu H."/>
            <person name="Tang D."/>
            <person name="Shen Q."/>
            <person name="Xue P."/>
            <person name="Zou S."/>
            <person name="Wang X."/>
            <person name="Liu X."/>
            <person name="Wang F."/>
            <person name="Yang Y."/>
            <person name="An X."/>
            <person name="Dong Z."/>
            <person name="Zhang K."/>
            <person name="Zhang X."/>
            <person name="Luo M.C."/>
            <person name="Dvorak J."/>
            <person name="Tong Y."/>
            <person name="Wang J."/>
            <person name="Yang H."/>
            <person name="Li Z."/>
            <person name="Wang D."/>
            <person name="Zhang A."/>
            <person name="Wang J."/>
        </authorList>
    </citation>
    <scope>NUCLEOTIDE SEQUENCE</scope>
</reference>
<dbReference type="Gene3D" id="1.10.510.10">
    <property type="entry name" value="Transferase(Phosphotransferase) domain 1"/>
    <property type="match status" value="1"/>
</dbReference>
<proteinExistence type="predicted"/>
<dbReference type="FunFam" id="3.30.200.20:FF:000043">
    <property type="entry name" value="Wall-associated receptor kinase 2"/>
    <property type="match status" value="1"/>
</dbReference>
<dbReference type="Gene3D" id="3.30.200.20">
    <property type="entry name" value="Phosphorylase Kinase, domain 1"/>
    <property type="match status" value="1"/>
</dbReference>
<evidence type="ECO:0000256" key="2">
    <source>
        <dbReference type="ARBA" id="ARBA00022527"/>
    </source>
</evidence>
<evidence type="ECO:0000256" key="9">
    <source>
        <dbReference type="ARBA" id="ARBA00022840"/>
    </source>
</evidence>
<evidence type="ECO:0000256" key="11">
    <source>
        <dbReference type="ARBA" id="ARBA00023136"/>
    </source>
</evidence>
<dbReference type="GO" id="GO:0005524">
    <property type="term" value="F:ATP binding"/>
    <property type="evidence" value="ECO:0007669"/>
    <property type="project" value="UniProtKB-KW"/>
</dbReference>